<dbReference type="PANTHER" id="PTHR42690:SF1">
    <property type="entry name" value="THREONINE SYNTHASE-LIKE 2"/>
    <property type="match status" value="1"/>
</dbReference>
<feature type="domain" description="Threonine synthase N-terminal" evidence="8">
    <location>
        <begin position="2"/>
        <end position="79"/>
    </location>
</feature>
<evidence type="ECO:0000259" key="8">
    <source>
        <dbReference type="Pfam" id="PF14821"/>
    </source>
</evidence>
<sequence>MKFISTTPNEERVSFKTAVLNGLTQNGALYFPEEIPQLPSSFFENIENLSDHEIAFTALQPYVQENLSDADLKWIIEDAINFPTPVKHIREATYVLELFHGPTESFKDVGARFMSRCLSKFEKSNDKEITILVATSGDTGSAVASGFYDVEGVNVKILFPKDKVSPYQERQMTSLGKNIKAIEVDGTFDDCQRMVKQAFNDHKLRKQVELTSANSINLARLLPQMIYYFLAYKQIKKELKDKSLVVSIPSGNLGNASAGILAKHMGLPIKRFIAAHNANDTFTDYLKTGEYKSKPSVLTFSNAMDVGNPSNYERLAYLYGRNLGAMSAHISAASITDEETVQEMKDTIQETGYLLDPHGAVGKLALERSLKEDELGIFVETAHPNKFQDIIVKAVPDHVLTETSLDGFHKLSMDNDYQQLRDILLS</sequence>
<evidence type="ECO:0000256" key="6">
    <source>
        <dbReference type="PIRSR" id="PIRSR604450-51"/>
    </source>
</evidence>
<name>A0A2S9WR18_9FLAO</name>
<dbReference type="PANTHER" id="PTHR42690">
    <property type="entry name" value="THREONINE SYNTHASE FAMILY MEMBER"/>
    <property type="match status" value="1"/>
</dbReference>
<dbReference type="Pfam" id="PF00291">
    <property type="entry name" value="PALP"/>
    <property type="match status" value="1"/>
</dbReference>
<dbReference type="SUPFAM" id="SSF53686">
    <property type="entry name" value="Tryptophan synthase beta subunit-like PLP-dependent enzymes"/>
    <property type="match status" value="1"/>
</dbReference>
<dbReference type="Gene3D" id="3.90.1380.10">
    <property type="entry name" value="Threonine synthase, N-terminal domain"/>
    <property type="match status" value="1"/>
</dbReference>
<dbReference type="EC" id="4.2.3.1" evidence="5"/>
<dbReference type="RefSeq" id="WP_105981800.1">
    <property type="nucleotide sequence ID" value="NZ_MQUC01000003.1"/>
</dbReference>
<comment type="cofactor">
    <cofactor evidence="1 6">
        <name>pyridoxal 5'-phosphate</name>
        <dbReference type="ChEBI" id="CHEBI:597326"/>
    </cofactor>
</comment>
<keyword evidence="3 6" id="KW-0663">Pyridoxal phosphate</keyword>
<dbReference type="AlphaFoldDB" id="A0A2S9WR18"/>
<dbReference type="InterPro" id="IPR029144">
    <property type="entry name" value="Thr_synth_N"/>
</dbReference>
<evidence type="ECO:0000259" key="7">
    <source>
        <dbReference type="Pfam" id="PF00291"/>
    </source>
</evidence>
<evidence type="ECO:0000256" key="1">
    <source>
        <dbReference type="ARBA" id="ARBA00001933"/>
    </source>
</evidence>
<dbReference type="FunFam" id="3.40.50.1100:FF:000022">
    <property type="entry name" value="Threonine synthase"/>
    <property type="match status" value="1"/>
</dbReference>
<protein>
    <recommendedName>
        <fullName evidence="5">Threonine synthase</fullName>
        <ecNumber evidence="5">4.2.3.1</ecNumber>
    </recommendedName>
</protein>
<dbReference type="EMBL" id="MQUC01000003">
    <property type="protein sequence ID" value="PRP65934.1"/>
    <property type="molecule type" value="Genomic_DNA"/>
</dbReference>
<proteinExistence type="inferred from homology"/>
<dbReference type="Gene3D" id="3.40.50.1100">
    <property type="match status" value="2"/>
</dbReference>
<dbReference type="InterPro" id="IPR036052">
    <property type="entry name" value="TrpB-like_PALP_sf"/>
</dbReference>
<evidence type="ECO:0000256" key="3">
    <source>
        <dbReference type="ARBA" id="ARBA00022898"/>
    </source>
</evidence>
<feature type="modified residue" description="N6-(pyridoxal phosphate)lysine" evidence="6">
    <location>
        <position position="107"/>
    </location>
</feature>
<comment type="similarity">
    <text evidence="2">Belongs to the threonine synthase family.</text>
</comment>
<dbReference type="Pfam" id="PF14821">
    <property type="entry name" value="Thr_synth_N"/>
    <property type="match status" value="1"/>
</dbReference>
<reference evidence="9 10" key="1">
    <citation type="submission" date="2016-11" db="EMBL/GenBank/DDBJ databases">
        <title>Trade-off between light-utilization and light-protection in marine flavobacteria.</title>
        <authorList>
            <person name="Kumagai Y."/>
        </authorList>
    </citation>
    <scope>NUCLEOTIDE SEQUENCE [LARGE SCALE GENOMIC DNA]</scope>
    <source>
        <strain evidence="9 10">JCM 17109</strain>
    </source>
</reference>
<dbReference type="Proteomes" id="UP000239532">
    <property type="component" value="Unassembled WGS sequence"/>
</dbReference>
<dbReference type="GO" id="GO:0004795">
    <property type="term" value="F:threonine synthase activity"/>
    <property type="evidence" value="ECO:0007669"/>
    <property type="project" value="UniProtKB-UniRule"/>
</dbReference>
<evidence type="ECO:0000256" key="5">
    <source>
        <dbReference type="NCBIfam" id="TIGR00260"/>
    </source>
</evidence>
<comment type="caution">
    <text evidence="9">The sequence shown here is derived from an EMBL/GenBank/DDBJ whole genome shotgun (WGS) entry which is preliminary data.</text>
</comment>
<dbReference type="InterPro" id="IPR051166">
    <property type="entry name" value="Threonine_Synthase"/>
</dbReference>
<dbReference type="InterPro" id="IPR004450">
    <property type="entry name" value="Thr_synthase-like"/>
</dbReference>
<keyword evidence="10" id="KW-1185">Reference proteome</keyword>
<feature type="domain" description="Tryptophan synthase beta chain-like PALP" evidence="7">
    <location>
        <begin position="93"/>
        <end position="368"/>
    </location>
</feature>
<organism evidence="9 10">
    <name type="scientific">Nonlabens agnitus</name>
    <dbReference type="NCBI Taxonomy" id="870484"/>
    <lineage>
        <taxon>Bacteria</taxon>
        <taxon>Pseudomonadati</taxon>
        <taxon>Bacteroidota</taxon>
        <taxon>Flavobacteriia</taxon>
        <taxon>Flavobacteriales</taxon>
        <taxon>Flavobacteriaceae</taxon>
        <taxon>Nonlabens</taxon>
    </lineage>
</organism>
<evidence type="ECO:0000313" key="10">
    <source>
        <dbReference type="Proteomes" id="UP000239532"/>
    </source>
</evidence>
<dbReference type="NCBIfam" id="TIGR00260">
    <property type="entry name" value="thrC"/>
    <property type="match status" value="1"/>
</dbReference>
<accession>A0A2S9WR18</accession>
<dbReference type="InterPro" id="IPR001926">
    <property type="entry name" value="TrpB-like_PALP"/>
</dbReference>
<gene>
    <name evidence="9" type="ORF">BST86_01945</name>
</gene>
<evidence type="ECO:0000256" key="2">
    <source>
        <dbReference type="ARBA" id="ARBA00005517"/>
    </source>
</evidence>
<dbReference type="OrthoDB" id="9763107at2"/>
<evidence type="ECO:0000256" key="4">
    <source>
        <dbReference type="ARBA" id="ARBA00023239"/>
    </source>
</evidence>
<keyword evidence="4" id="KW-0456">Lyase</keyword>
<evidence type="ECO:0000313" key="9">
    <source>
        <dbReference type="EMBL" id="PRP65934.1"/>
    </source>
</evidence>
<dbReference type="InterPro" id="IPR037158">
    <property type="entry name" value="Thr_synth_N_sf"/>
</dbReference>
<dbReference type="GO" id="GO:0009088">
    <property type="term" value="P:threonine biosynthetic process"/>
    <property type="evidence" value="ECO:0007669"/>
    <property type="project" value="UniProtKB-UniRule"/>
</dbReference>